<proteinExistence type="predicted"/>
<sequence length="111" mass="12166">MRSHTCCSCLADHKLSGDSTSPGTCKTLTEGLRMDSHTHTDTPTVRGTWSTSSRNVVLWPRSLLVLLLYPPHPPSTEPPQPSPTSPPFMIVSHKDSHPHPSRQPYSQPTSA</sequence>
<reference evidence="2 3" key="1">
    <citation type="journal article" date="2021" name="Elife">
        <title>Chloroplast acquisition without the gene transfer in kleptoplastic sea slugs, Plakobranchus ocellatus.</title>
        <authorList>
            <person name="Maeda T."/>
            <person name="Takahashi S."/>
            <person name="Yoshida T."/>
            <person name="Shimamura S."/>
            <person name="Takaki Y."/>
            <person name="Nagai Y."/>
            <person name="Toyoda A."/>
            <person name="Suzuki Y."/>
            <person name="Arimoto A."/>
            <person name="Ishii H."/>
            <person name="Satoh N."/>
            <person name="Nishiyama T."/>
            <person name="Hasebe M."/>
            <person name="Maruyama T."/>
            <person name="Minagawa J."/>
            <person name="Obokata J."/>
            <person name="Shigenobu S."/>
        </authorList>
    </citation>
    <scope>NUCLEOTIDE SEQUENCE [LARGE SCALE GENOMIC DNA]</scope>
</reference>
<protein>
    <submittedName>
        <fullName evidence="2">Uncharacterized protein</fullName>
    </submittedName>
</protein>
<evidence type="ECO:0000313" key="3">
    <source>
        <dbReference type="Proteomes" id="UP000762676"/>
    </source>
</evidence>
<dbReference type="EMBL" id="BMAT01003616">
    <property type="protein sequence ID" value="GFR58587.1"/>
    <property type="molecule type" value="Genomic_DNA"/>
</dbReference>
<keyword evidence="3" id="KW-1185">Reference proteome</keyword>
<comment type="caution">
    <text evidence="2">The sequence shown here is derived from an EMBL/GenBank/DDBJ whole genome shotgun (WGS) entry which is preliminary data.</text>
</comment>
<evidence type="ECO:0000313" key="2">
    <source>
        <dbReference type="EMBL" id="GFR58587.1"/>
    </source>
</evidence>
<name>A0AAV4EC74_9GAST</name>
<feature type="region of interest" description="Disordered" evidence="1">
    <location>
        <begin position="70"/>
        <end position="111"/>
    </location>
</feature>
<gene>
    <name evidence="2" type="ORF">ElyMa_001771600</name>
</gene>
<feature type="compositionally biased region" description="Pro residues" evidence="1">
    <location>
        <begin position="70"/>
        <end position="86"/>
    </location>
</feature>
<dbReference type="AlphaFoldDB" id="A0AAV4EC74"/>
<evidence type="ECO:0000256" key="1">
    <source>
        <dbReference type="SAM" id="MobiDB-lite"/>
    </source>
</evidence>
<dbReference type="Proteomes" id="UP000762676">
    <property type="component" value="Unassembled WGS sequence"/>
</dbReference>
<accession>A0AAV4EC74</accession>
<organism evidence="2 3">
    <name type="scientific">Elysia marginata</name>
    <dbReference type="NCBI Taxonomy" id="1093978"/>
    <lineage>
        <taxon>Eukaryota</taxon>
        <taxon>Metazoa</taxon>
        <taxon>Spiralia</taxon>
        <taxon>Lophotrochozoa</taxon>
        <taxon>Mollusca</taxon>
        <taxon>Gastropoda</taxon>
        <taxon>Heterobranchia</taxon>
        <taxon>Euthyneura</taxon>
        <taxon>Panpulmonata</taxon>
        <taxon>Sacoglossa</taxon>
        <taxon>Placobranchoidea</taxon>
        <taxon>Plakobranchidae</taxon>
        <taxon>Elysia</taxon>
    </lineage>
</organism>